<dbReference type="EMBL" id="VANR01000006">
    <property type="protein sequence ID" value="TMM29147.1"/>
    <property type="molecule type" value="Genomic_DNA"/>
</dbReference>
<dbReference type="PANTHER" id="PTHR46401:SF2">
    <property type="entry name" value="GLYCOSYLTRANSFERASE WBBK-RELATED"/>
    <property type="match status" value="1"/>
</dbReference>
<evidence type="ECO:0000259" key="2">
    <source>
        <dbReference type="Pfam" id="PF00534"/>
    </source>
</evidence>
<reference evidence="3 4" key="1">
    <citation type="submission" date="2019-05" db="EMBL/GenBank/DDBJ databases">
        <title>Polaribacter aestuariivivens sp. nov., isolated from a tidal flat.</title>
        <authorList>
            <person name="Yoon J.-H."/>
        </authorList>
    </citation>
    <scope>NUCLEOTIDE SEQUENCE [LARGE SCALE GENOMIC DNA]</scope>
    <source>
        <strain evidence="3 4">DBTF-3</strain>
    </source>
</reference>
<gene>
    <name evidence="3" type="ORF">FDT66_12225</name>
</gene>
<protein>
    <submittedName>
        <fullName evidence="3">Glycosyltransferase family 4 protein</fullName>
    </submittedName>
</protein>
<proteinExistence type="predicted"/>
<keyword evidence="1 3" id="KW-0808">Transferase</keyword>
<comment type="caution">
    <text evidence="3">The sequence shown here is derived from an EMBL/GenBank/DDBJ whole genome shotgun (WGS) entry which is preliminary data.</text>
</comment>
<accession>A0A5S3N254</accession>
<organism evidence="3 4">
    <name type="scientific">Polaribacter aestuariivivens</name>
    <dbReference type="NCBI Taxonomy" id="2304626"/>
    <lineage>
        <taxon>Bacteria</taxon>
        <taxon>Pseudomonadati</taxon>
        <taxon>Bacteroidota</taxon>
        <taxon>Flavobacteriia</taxon>
        <taxon>Flavobacteriales</taxon>
        <taxon>Flavobacteriaceae</taxon>
    </lineage>
</organism>
<feature type="domain" description="Glycosyl transferase family 1" evidence="2">
    <location>
        <begin position="193"/>
        <end position="352"/>
    </location>
</feature>
<sequence>MKVLLNLMPIKSGGGQQVASNFIIQSLNNSDFTLFFLVTENTHVHKILIEKKCKNIYTVKEGLYNRLIFQLFRFSKVVLNNNIEIIYTMFGPGLHYRNIKSVTGCAYSNLFYPEIKFWQGYSFLQNIKLKLIDRYRLKSTLKSDFIIFENESMRNRAVDLFNYPAEQTELILPSISSYPTSKVSKKFRTRLNEIETNKFNLLMLSGWHKNKNIEIVPEILLSLKKQNVMDVSFVITVPPKDPNSILLLEKAKKYSVEKNIVFFDQVLPSEVPFLFEKIDGVALFSLLESFSNNIIESWYFKKPLFISDEEWSRSICENAAVYVERNDASNICDKIINYRSNINLQNQIKTNADLIIEKYPSPSKKVNMQLDLLRSIK</sequence>
<dbReference type="SUPFAM" id="SSF53756">
    <property type="entry name" value="UDP-Glycosyltransferase/glycogen phosphorylase"/>
    <property type="match status" value="1"/>
</dbReference>
<dbReference type="OrthoDB" id="502646at2"/>
<evidence type="ECO:0000313" key="3">
    <source>
        <dbReference type="EMBL" id="TMM29147.1"/>
    </source>
</evidence>
<evidence type="ECO:0000313" key="4">
    <source>
        <dbReference type="Proteomes" id="UP000307140"/>
    </source>
</evidence>
<dbReference type="RefSeq" id="WP_138536943.1">
    <property type="nucleotide sequence ID" value="NZ_VANR01000006.1"/>
</dbReference>
<dbReference type="GO" id="GO:0016757">
    <property type="term" value="F:glycosyltransferase activity"/>
    <property type="evidence" value="ECO:0007669"/>
    <property type="project" value="InterPro"/>
</dbReference>
<dbReference type="Pfam" id="PF00534">
    <property type="entry name" value="Glycos_transf_1"/>
    <property type="match status" value="1"/>
</dbReference>
<dbReference type="PANTHER" id="PTHR46401">
    <property type="entry name" value="GLYCOSYLTRANSFERASE WBBK-RELATED"/>
    <property type="match status" value="1"/>
</dbReference>
<dbReference type="InterPro" id="IPR001296">
    <property type="entry name" value="Glyco_trans_1"/>
</dbReference>
<dbReference type="Gene3D" id="3.40.50.2000">
    <property type="entry name" value="Glycogen Phosphorylase B"/>
    <property type="match status" value="2"/>
</dbReference>
<keyword evidence="4" id="KW-1185">Reference proteome</keyword>
<name>A0A5S3N254_9FLAO</name>
<evidence type="ECO:0000256" key="1">
    <source>
        <dbReference type="ARBA" id="ARBA00022679"/>
    </source>
</evidence>
<dbReference type="AlphaFoldDB" id="A0A5S3N254"/>
<dbReference type="Proteomes" id="UP000307140">
    <property type="component" value="Unassembled WGS sequence"/>
</dbReference>